<dbReference type="GO" id="GO:0005840">
    <property type="term" value="C:ribosome"/>
    <property type="evidence" value="ECO:0007669"/>
    <property type="project" value="UniProtKB-KW"/>
</dbReference>
<keyword evidence="2" id="KW-1185">Reference proteome</keyword>
<keyword evidence="1" id="KW-0689">Ribosomal protein</keyword>
<sequence>MTWNDANQKQPKPFARVWIKTSDGRQTTGHVNNSGKWVIHCPRIAAANPAVIAWRE</sequence>
<dbReference type="OrthoDB" id="6578869at2"/>
<dbReference type="Proteomes" id="UP000238365">
    <property type="component" value="Chromosome"/>
</dbReference>
<keyword evidence="1" id="KW-0687">Ribonucleoprotein</keyword>
<dbReference type="AlphaFoldDB" id="A0A2L0II45"/>
<dbReference type="KEGG" id="pgz:C2E15_14900"/>
<evidence type="ECO:0000313" key="1">
    <source>
        <dbReference type="EMBL" id="AUX94237.1"/>
    </source>
</evidence>
<evidence type="ECO:0000313" key="2">
    <source>
        <dbReference type="Proteomes" id="UP000238365"/>
    </source>
</evidence>
<name>A0A2L0II45_9GAMM</name>
<organism evidence="1 2">
    <name type="scientific">Mixta gaviniae</name>
    <dbReference type="NCBI Taxonomy" id="665914"/>
    <lineage>
        <taxon>Bacteria</taxon>
        <taxon>Pseudomonadati</taxon>
        <taxon>Pseudomonadota</taxon>
        <taxon>Gammaproteobacteria</taxon>
        <taxon>Enterobacterales</taxon>
        <taxon>Erwiniaceae</taxon>
        <taxon>Mixta</taxon>
    </lineage>
</organism>
<dbReference type="EMBL" id="CP026377">
    <property type="protein sequence ID" value="AUX94237.1"/>
    <property type="molecule type" value="Genomic_DNA"/>
</dbReference>
<accession>A0A2L0II45</accession>
<reference evidence="1 2" key="1">
    <citation type="submission" date="2018-01" db="EMBL/GenBank/DDBJ databases">
        <title>Complete and assembled Genome of Pantoea gaviniae DSM22758T.</title>
        <authorList>
            <person name="Stevens M.J.A."/>
            <person name="Zurfluh K."/>
            <person name="Stephan R."/>
        </authorList>
    </citation>
    <scope>NUCLEOTIDE SEQUENCE [LARGE SCALE GENOMIC DNA]</scope>
    <source>
        <strain evidence="1 2">DSM 22758</strain>
    </source>
</reference>
<gene>
    <name evidence="1" type="ORF">C2E15_14900</name>
</gene>
<protein>
    <submittedName>
        <fullName evidence="1">50S ribosomal protein L13</fullName>
    </submittedName>
</protein>
<proteinExistence type="predicted"/>